<dbReference type="Pfam" id="PF04408">
    <property type="entry name" value="WHD_HA2"/>
    <property type="match status" value="1"/>
</dbReference>
<dbReference type="PROSITE" id="PS51194">
    <property type="entry name" value="HELICASE_CTER"/>
    <property type="match status" value="1"/>
</dbReference>
<dbReference type="InterPro" id="IPR048333">
    <property type="entry name" value="HA2_WH"/>
</dbReference>
<dbReference type="PANTHER" id="PTHR18934:SF99">
    <property type="entry name" value="ATP-DEPENDENT RNA HELICASE DHX37-RELATED"/>
    <property type="match status" value="1"/>
</dbReference>
<dbReference type="InterPro" id="IPR011545">
    <property type="entry name" value="DEAD/DEAH_box_helicase_dom"/>
</dbReference>
<evidence type="ECO:0000313" key="8">
    <source>
        <dbReference type="Proteomes" id="UP000065641"/>
    </source>
</evidence>
<keyword evidence="8" id="KW-1185">Reference proteome</keyword>
<dbReference type="Gene3D" id="3.40.50.300">
    <property type="entry name" value="P-loop containing nucleotide triphosphate hydrolases"/>
    <property type="match status" value="2"/>
</dbReference>
<evidence type="ECO:0000256" key="2">
    <source>
        <dbReference type="ARBA" id="ARBA00022801"/>
    </source>
</evidence>
<dbReference type="Pfam" id="PF07717">
    <property type="entry name" value="OB_NTP_bind"/>
    <property type="match status" value="1"/>
</dbReference>
<dbReference type="SUPFAM" id="SSF52540">
    <property type="entry name" value="P-loop containing nucleoside triphosphate hydrolases"/>
    <property type="match status" value="1"/>
</dbReference>
<dbReference type="EMBL" id="CP013189">
    <property type="protein sequence ID" value="ALO46137.1"/>
    <property type="molecule type" value="Genomic_DNA"/>
</dbReference>
<keyword evidence="3 7" id="KW-0347">Helicase</keyword>
<dbReference type="Pfam" id="PF00271">
    <property type="entry name" value="Helicase_C"/>
    <property type="match status" value="1"/>
</dbReference>
<evidence type="ECO:0000256" key="3">
    <source>
        <dbReference type="ARBA" id="ARBA00022806"/>
    </source>
</evidence>
<dbReference type="KEGG" id="pspi:PS2015_1480"/>
<dbReference type="CDD" id="cd18791">
    <property type="entry name" value="SF2_C_RHA"/>
    <property type="match status" value="1"/>
</dbReference>
<dbReference type="SMART" id="SM00487">
    <property type="entry name" value="DEXDc"/>
    <property type="match status" value="1"/>
</dbReference>
<dbReference type="Proteomes" id="UP000065641">
    <property type="component" value="Chromosome"/>
</dbReference>
<dbReference type="NCBIfam" id="TIGR01967">
    <property type="entry name" value="DEAH_box_HrpA"/>
    <property type="match status" value="1"/>
</dbReference>
<dbReference type="Gene3D" id="1.20.120.1080">
    <property type="match status" value="1"/>
</dbReference>
<dbReference type="Pfam" id="PF00270">
    <property type="entry name" value="DEAD"/>
    <property type="match status" value="1"/>
</dbReference>
<dbReference type="InterPro" id="IPR001650">
    <property type="entry name" value="Helicase_C-like"/>
</dbReference>
<name>A0A0S2KD17_9GAMM</name>
<dbReference type="SMART" id="SM00847">
    <property type="entry name" value="HA2"/>
    <property type="match status" value="1"/>
</dbReference>
<dbReference type="Pfam" id="PF11898">
    <property type="entry name" value="DUF3418"/>
    <property type="match status" value="1"/>
</dbReference>
<dbReference type="Pfam" id="PF21010">
    <property type="entry name" value="HA2_C"/>
    <property type="match status" value="1"/>
</dbReference>
<feature type="domain" description="Helicase C-terminal" evidence="6">
    <location>
        <begin position="213"/>
        <end position="383"/>
    </location>
</feature>
<dbReference type="RefSeq" id="WP_058021605.1">
    <property type="nucleotide sequence ID" value="NZ_CP013189.1"/>
</dbReference>
<dbReference type="FunFam" id="3.40.50.300:FF:001922">
    <property type="entry name" value="DEAH (Asp-Glu-Ala-His) box polypeptide 29"/>
    <property type="match status" value="1"/>
</dbReference>
<keyword evidence="1" id="KW-0547">Nucleotide-binding</keyword>
<dbReference type="InterPro" id="IPR014001">
    <property type="entry name" value="Helicase_ATP-bd"/>
</dbReference>
<dbReference type="InterPro" id="IPR007502">
    <property type="entry name" value="Helicase-assoc_dom"/>
</dbReference>
<dbReference type="InterPro" id="IPR024590">
    <property type="entry name" value="HrpA_C"/>
</dbReference>
<dbReference type="PATRIC" id="fig|1249552.3.peg.1484"/>
<dbReference type="PROSITE" id="PS51192">
    <property type="entry name" value="HELICASE_ATP_BIND_1"/>
    <property type="match status" value="1"/>
</dbReference>
<dbReference type="GO" id="GO:0005524">
    <property type="term" value="F:ATP binding"/>
    <property type="evidence" value="ECO:0007669"/>
    <property type="project" value="UniProtKB-KW"/>
</dbReference>
<organism evidence="7 8">
    <name type="scientific">Pseudohongiella spirulinae</name>
    <dbReference type="NCBI Taxonomy" id="1249552"/>
    <lineage>
        <taxon>Bacteria</taxon>
        <taxon>Pseudomonadati</taxon>
        <taxon>Pseudomonadota</taxon>
        <taxon>Gammaproteobacteria</taxon>
        <taxon>Pseudomonadales</taxon>
        <taxon>Pseudohongiellaceae</taxon>
        <taxon>Pseudohongiella</taxon>
    </lineage>
</organism>
<evidence type="ECO:0000259" key="6">
    <source>
        <dbReference type="PROSITE" id="PS51194"/>
    </source>
</evidence>
<dbReference type="FunFam" id="1.20.120.1080:FF:000005">
    <property type="entry name" value="ATP-dependent helicase HrpA"/>
    <property type="match status" value="1"/>
</dbReference>
<sequence>MQISYPPGLPVSEKRAEIATAIRENQVVVVAGETGSGKTTQLPKICLELGLGEKKLIGHTQPRRLAARSVASRIAEELNTTLGKGVGYQVRFSDTTSPDTRIKLMTDGILLAEIQQDKLLSKYDVIIVDEAHERSLNIDFLLGYLKQLLSKRSDLKLIITSATIDVDKFSEHFSAAPVISVSGRSYPVEIIYQDPAELEVESEDDRFHQSVIQALQTLKQHESKTRQPPGDVLVFLSGERDIRELALTLRQLQLPDTEIIPLYARLTQNEQQRIFMPHRGRRIILATNVAETSLTVPGIRYVIDSGLARISRYSVQSKVQRLPVEPISQASANQRAGRCGRVASGICVRLYSENDFLNRPPFTDPEIKRTNLSAVILQMLLLNLGEVESFPFIEPPERRAINDGFRVLEELGAIDANRILTPRGRQMARLPTDPRLACMLVESSRRHCLYDLLIIVSALSIQDPRDTPTDKKQAARQRHAQYADKESDFLSWIRLWHLVELERQALSSSQFRKYCSENYLSWLRLREWRETHRQLMLSCQQQGLKLSRPADEDLADYRPDYEATHRSMLPGALNQIGQRSQDGLYATPRGRKFSIFPSSVLARKQPRWVMSAELIETSRVFATQVARIEPNWVVDAAAHLLRREYFDAHWEKKRGEVVAYEKLSLFGLTLIERRRVSYSKIDPQISRQIFIYQGLLAGDIQLRAPFYAHNQQLLEKYRKQEEKERRPDIVVPDEVLAEFYEQRLPPGINSVATLERWSRKQKDPQHTSLHMREADILARDVDVNSQLAYPDLTNVLRNSLKISYQFQPGSERDGASIAVPLTLISQMSQQDLDWAVPGLLQERCVALVKSLPKSIRKQLVPAPEFVEQALKAADAADKPVLTALLAEQAWQQRRVRVPADAWDESTVPVYLRPTVCIIDANGKELARGHVLADLQSRFAGSAKSQKNPSHGIEQNGLKDWKNFELPEVLEVKEQGIRLLRYPALRDDSDSVAIVLCDTQSAASRLTERGLARLYMFRTAQQRELLANRLKNLQKSLGLKLLSQNTEWPAFALLTVYRLAFATGSVRPHDSQSFQRQLDVGKADLVATGDRLFRLLQDVYSYAFSVEHRLKSLQARFPDSIKDIRHQLELLIPDHFPDSAPSDWIWEYPRYLKALDQRLDKLPSQAEKDRQLSNMIASLQKDWQRAEQLKPGVLADFQWWLQELRVSSFAQQLGTKGPVSEKRLRKQLEKVG</sequence>
<evidence type="ECO:0000259" key="5">
    <source>
        <dbReference type="PROSITE" id="PS51192"/>
    </source>
</evidence>
<reference evidence="7 8" key="1">
    <citation type="submission" date="2015-11" db="EMBL/GenBank/DDBJ databases">
        <authorList>
            <person name="Zhang Y."/>
            <person name="Guo Z."/>
        </authorList>
    </citation>
    <scope>NUCLEOTIDE SEQUENCE [LARGE SCALE GENOMIC DNA]</scope>
    <source>
        <strain evidence="7 8">KCTC 32221</strain>
    </source>
</reference>
<gene>
    <name evidence="7" type="ORF">PS2015_1480</name>
</gene>
<evidence type="ECO:0000313" key="7">
    <source>
        <dbReference type="EMBL" id="ALO46137.1"/>
    </source>
</evidence>
<evidence type="ECO:0000256" key="1">
    <source>
        <dbReference type="ARBA" id="ARBA00022741"/>
    </source>
</evidence>
<dbReference type="SMART" id="SM00490">
    <property type="entry name" value="HELICc"/>
    <property type="match status" value="1"/>
</dbReference>
<dbReference type="InterPro" id="IPR027417">
    <property type="entry name" value="P-loop_NTPase"/>
</dbReference>
<dbReference type="PANTHER" id="PTHR18934">
    <property type="entry name" value="ATP-DEPENDENT RNA HELICASE"/>
    <property type="match status" value="1"/>
</dbReference>
<feature type="domain" description="Helicase ATP-binding" evidence="5">
    <location>
        <begin position="19"/>
        <end position="182"/>
    </location>
</feature>
<dbReference type="GO" id="GO:0003724">
    <property type="term" value="F:RNA helicase activity"/>
    <property type="evidence" value="ECO:0007669"/>
    <property type="project" value="InterPro"/>
</dbReference>
<dbReference type="STRING" id="1249552.PS2015_1480"/>
<dbReference type="AlphaFoldDB" id="A0A0S2KD17"/>
<dbReference type="InterPro" id="IPR003593">
    <property type="entry name" value="AAA+_ATPase"/>
</dbReference>
<dbReference type="InterPro" id="IPR010222">
    <property type="entry name" value="RNA_helicase_HrpA"/>
</dbReference>
<proteinExistence type="predicted"/>
<dbReference type="GO" id="GO:0003723">
    <property type="term" value="F:RNA binding"/>
    <property type="evidence" value="ECO:0007669"/>
    <property type="project" value="TreeGrafter"/>
</dbReference>
<keyword evidence="2" id="KW-0378">Hydrolase</keyword>
<dbReference type="InterPro" id="IPR011709">
    <property type="entry name" value="DEAD-box_helicase_OB_fold"/>
</dbReference>
<dbReference type="OrthoDB" id="9805617at2"/>
<evidence type="ECO:0000256" key="4">
    <source>
        <dbReference type="ARBA" id="ARBA00022840"/>
    </source>
</evidence>
<dbReference type="SMART" id="SM00382">
    <property type="entry name" value="AAA"/>
    <property type="match status" value="1"/>
</dbReference>
<keyword evidence="4" id="KW-0067">ATP-binding</keyword>
<accession>A0A0S2KD17</accession>
<dbReference type="GO" id="GO:0016787">
    <property type="term" value="F:hydrolase activity"/>
    <property type="evidence" value="ECO:0007669"/>
    <property type="project" value="UniProtKB-KW"/>
</dbReference>
<protein>
    <submittedName>
        <fullName evidence="7">ATP-dependent helicase HrpA</fullName>
    </submittedName>
</protein>